<protein>
    <submittedName>
        <fullName evidence="3">Outer membrane protein beta-barrel domain-containing protein</fullName>
    </submittedName>
</protein>
<dbReference type="AlphaFoldDB" id="A0A1M5BZR3"/>
<gene>
    <name evidence="3" type="ORF">SAMN02745131_02750</name>
</gene>
<evidence type="ECO:0000313" key="3">
    <source>
        <dbReference type="EMBL" id="SHF47925.1"/>
    </source>
</evidence>
<sequence>MVLKLLKQYKKQIIMNKALMFLVASLVSVASIAQRGNVELGIKGGVNLAGYNGNINSNSSRTGFHVGGLIHIHTLNPRLAIQPEIVFSTQGASFNNGTDKIDYINIPFLLQYLGRGGLRLETGPQVGALVSAKFEDNDGIEYDIKNQIKQSDLSWAFGLGFLSHTGLGIDARYNLGLSDITKGRGDVKNSVWQFGLFYQFR</sequence>
<dbReference type="STRING" id="1121884.SAMN02745131_02750"/>
<dbReference type="InterPro" id="IPR025665">
    <property type="entry name" value="Beta-barrel_OMP_2"/>
</dbReference>
<evidence type="ECO:0000313" key="4">
    <source>
        <dbReference type="Proteomes" id="UP000184048"/>
    </source>
</evidence>
<organism evidence="3 4">
    <name type="scientific">Flavisolibacter ginsengisoli DSM 18119</name>
    <dbReference type="NCBI Taxonomy" id="1121884"/>
    <lineage>
        <taxon>Bacteria</taxon>
        <taxon>Pseudomonadati</taxon>
        <taxon>Bacteroidota</taxon>
        <taxon>Chitinophagia</taxon>
        <taxon>Chitinophagales</taxon>
        <taxon>Chitinophagaceae</taxon>
        <taxon>Flavisolibacter</taxon>
    </lineage>
</organism>
<feature type="domain" description="Outer membrane protein beta-barrel" evidence="2">
    <location>
        <begin position="33"/>
        <end position="181"/>
    </location>
</feature>
<dbReference type="Proteomes" id="UP000184048">
    <property type="component" value="Unassembled WGS sequence"/>
</dbReference>
<evidence type="ECO:0000259" key="2">
    <source>
        <dbReference type="Pfam" id="PF13568"/>
    </source>
</evidence>
<dbReference type="Pfam" id="PF13568">
    <property type="entry name" value="OMP_b-brl_2"/>
    <property type="match status" value="1"/>
</dbReference>
<feature type="signal peptide" evidence="1">
    <location>
        <begin position="1"/>
        <end position="33"/>
    </location>
</feature>
<name>A0A1M5BZR3_9BACT</name>
<keyword evidence="1" id="KW-0732">Signal</keyword>
<keyword evidence="4" id="KW-1185">Reference proteome</keyword>
<evidence type="ECO:0000256" key="1">
    <source>
        <dbReference type="SAM" id="SignalP"/>
    </source>
</evidence>
<reference evidence="3 4" key="1">
    <citation type="submission" date="2016-11" db="EMBL/GenBank/DDBJ databases">
        <authorList>
            <person name="Jaros S."/>
            <person name="Januszkiewicz K."/>
            <person name="Wedrychowicz H."/>
        </authorList>
    </citation>
    <scope>NUCLEOTIDE SEQUENCE [LARGE SCALE GENOMIC DNA]</scope>
    <source>
        <strain evidence="3 4">DSM 18119</strain>
    </source>
</reference>
<dbReference type="EMBL" id="FQUU01000011">
    <property type="protein sequence ID" value="SHF47925.1"/>
    <property type="molecule type" value="Genomic_DNA"/>
</dbReference>
<proteinExistence type="predicted"/>
<accession>A0A1M5BZR3</accession>
<feature type="chain" id="PRO_5013041939" evidence="1">
    <location>
        <begin position="34"/>
        <end position="201"/>
    </location>
</feature>